<dbReference type="GO" id="GO:0005886">
    <property type="term" value="C:plasma membrane"/>
    <property type="evidence" value="ECO:0007669"/>
    <property type="project" value="UniProtKB-SubCell"/>
</dbReference>
<reference evidence="15" key="1">
    <citation type="submission" date="2022-07" db="EMBL/GenBank/DDBJ databases">
        <title>Fungi with potential for degradation of polypropylene.</title>
        <authorList>
            <person name="Gostincar C."/>
        </authorList>
    </citation>
    <scope>NUCLEOTIDE SEQUENCE</scope>
    <source>
        <strain evidence="15">EXF-13287</strain>
    </source>
</reference>
<keyword evidence="5" id="KW-0488">Methylation</keyword>
<dbReference type="PANTHER" id="PTHR24070">
    <property type="entry name" value="RAS, DI-RAS, AND RHEB FAMILY MEMBERS OF SMALL GTPASE SUPERFAMILY"/>
    <property type="match status" value="1"/>
</dbReference>
<dbReference type="InterPro" id="IPR005225">
    <property type="entry name" value="Small_GTP-bd"/>
</dbReference>
<accession>A0AA38VSH7</accession>
<evidence type="ECO:0000256" key="6">
    <source>
        <dbReference type="ARBA" id="ARBA00022741"/>
    </source>
</evidence>
<evidence type="ECO:0000256" key="12">
    <source>
        <dbReference type="ARBA" id="ARBA00048098"/>
    </source>
</evidence>
<evidence type="ECO:0000256" key="4">
    <source>
        <dbReference type="ARBA" id="ARBA00022475"/>
    </source>
</evidence>
<dbReference type="Pfam" id="PF00071">
    <property type="entry name" value="Ras"/>
    <property type="match status" value="1"/>
</dbReference>
<evidence type="ECO:0000256" key="3">
    <source>
        <dbReference type="ARBA" id="ARBA00011984"/>
    </source>
</evidence>
<dbReference type="AlphaFoldDB" id="A0AA38VSH7"/>
<dbReference type="SMART" id="SM00173">
    <property type="entry name" value="RAS"/>
    <property type="match status" value="1"/>
</dbReference>
<dbReference type="NCBIfam" id="TIGR00231">
    <property type="entry name" value="small_GTP"/>
    <property type="match status" value="1"/>
</dbReference>
<organism evidence="15 16">
    <name type="scientific">Coniochaeta hoffmannii</name>
    <dbReference type="NCBI Taxonomy" id="91930"/>
    <lineage>
        <taxon>Eukaryota</taxon>
        <taxon>Fungi</taxon>
        <taxon>Dikarya</taxon>
        <taxon>Ascomycota</taxon>
        <taxon>Pezizomycotina</taxon>
        <taxon>Sordariomycetes</taxon>
        <taxon>Sordariomycetidae</taxon>
        <taxon>Coniochaetales</taxon>
        <taxon>Coniochaetaceae</taxon>
        <taxon>Coniochaeta</taxon>
    </lineage>
</organism>
<dbReference type="InterPro" id="IPR020849">
    <property type="entry name" value="Small_GTPase_Ras-type"/>
</dbReference>
<proteinExistence type="inferred from homology"/>
<dbReference type="GO" id="GO:0007165">
    <property type="term" value="P:signal transduction"/>
    <property type="evidence" value="ECO:0007669"/>
    <property type="project" value="InterPro"/>
</dbReference>
<comment type="subcellular location">
    <subcellularLocation>
        <location evidence="1">Cell membrane</location>
        <topology evidence="1">Lipid-anchor</topology>
        <orientation evidence="1">Cytoplasmic side</orientation>
    </subcellularLocation>
</comment>
<keyword evidence="6" id="KW-0547">Nucleotide-binding</keyword>
<keyword evidence="4" id="KW-1003">Cell membrane</keyword>
<dbReference type="GO" id="GO:2000114">
    <property type="term" value="P:regulation of establishment of cell polarity"/>
    <property type="evidence" value="ECO:0007669"/>
    <property type="project" value="UniProtKB-ARBA"/>
</dbReference>
<feature type="compositionally biased region" description="Basic residues" evidence="14">
    <location>
        <begin position="197"/>
        <end position="215"/>
    </location>
</feature>
<evidence type="ECO:0000313" key="16">
    <source>
        <dbReference type="Proteomes" id="UP001174691"/>
    </source>
</evidence>
<gene>
    <name evidence="15" type="ORF">NKR19_g2056</name>
</gene>
<keyword evidence="8" id="KW-0342">GTP-binding</keyword>
<dbReference type="SMART" id="SM00174">
    <property type="entry name" value="RHO"/>
    <property type="match status" value="1"/>
</dbReference>
<keyword evidence="9" id="KW-0472">Membrane</keyword>
<evidence type="ECO:0000256" key="8">
    <source>
        <dbReference type="ARBA" id="ARBA00023134"/>
    </source>
</evidence>
<keyword evidence="16" id="KW-1185">Reference proteome</keyword>
<evidence type="ECO:0000256" key="9">
    <source>
        <dbReference type="ARBA" id="ARBA00023136"/>
    </source>
</evidence>
<comment type="similarity">
    <text evidence="2">Belongs to the small GTPase superfamily. Ras family.</text>
</comment>
<dbReference type="SMART" id="SM00176">
    <property type="entry name" value="RAN"/>
    <property type="match status" value="1"/>
</dbReference>
<evidence type="ECO:0000256" key="14">
    <source>
        <dbReference type="SAM" id="MobiDB-lite"/>
    </source>
</evidence>
<dbReference type="PROSITE" id="PS51421">
    <property type="entry name" value="RAS"/>
    <property type="match status" value="1"/>
</dbReference>
<evidence type="ECO:0000256" key="1">
    <source>
        <dbReference type="ARBA" id="ARBA00004342"/>
    </source>
</evidence>
<dbReference type="EMBL" id="JANBVN010000020">
    <property type="protein sequence ID" value="KAJ9161612.1"/>
    <property type="molecule type" value="Genomic_DNA"/>
</dbReference>
<evidence type="ECO:0000256" key="11">
    <source>
        <dbReference type="ARBA" id="ARBA00023289"/>
    </source>
</evidence>
<dbReference type="InterPro" id="IPR001806">
    <property type="entry name" value="Small_GTPase"/>
</dbReference>
<dbReference type="PROSITE" id="PS51420">
    <property type="entry name" value="RHO"/>
    <property type="match status" value="1"/>
</dbReference>
<protein>
    <recommendedName>
        <fullName evidence="13">Ras-related protein RSR1</fullName>
        <ecNumber evidence="3">3.6.5.2</ecNumber>
    </recommendedName>
</protein>
<dbReference type="SMART" id="SM00175">
    <property type="entry name" value="RAB"/>
    <property type="match status" value="1"/>
</dbReference>
<evidence type="ECO:0000256" key="13">
    <source>
        <dbReference type="ARBA" id="ARBA00072720"/>
    </source>
</evidence>
<dbReference type="GO" id="GO:0005525">
    <property type="term" value="F:GTP binding"/>
    <property type="evidence" value="ECO:0007669"/>
    <property type="project" value="UniProtKB-KW"/>
</dbReference>
<dbReference type="PRINTS" id="PR00449">
    <property type="entry name" value="RASTRNSFRMNG"/>
</dbReference>
<dbReference type="SUPFAM" id="SSF52540">
    <property type="entry name" value="P-loop containing nucleoside triphosphate hydrolases"/>
    <property type="match status" value="1"/>
</dbReference>
<keyword evidence="10" id="KW-0449">Lipoprotein</keyword>
<feature type="region of interest" description="Disordered" evidence="14">
    <location>
        <begin position="193"/>
        <end position="215"/>
    </location>
</feature>
<dbReference type="FunFam" id="3.40.50.300:FF:000631">
    <property type="entry name" value="Ras small monomeric GTPase"/>
    <property type="match status" value="1"/>
</dbReference>
<dbReference type="PROSITE" id="PS51419">
    <property type="entry name" value="RAB"/>
    <property type="match status" value="1"/>
</dbReference>
<dbReference type="Proteomes" id="UP001174691">
    <property type="component" value="Unassembled WGS sequence"/>
</dbReference>
<evidence type="ECO:0000256" key="2">
    <source>
        <dbReference type="ARBA" id="ARBA00008344"/>
    </source>
</evidence>
<dbReference type="InterPro" id="IPR027417">
    <property type="entry name" value="P-loop_NTPase"/>
</dbReference>
<comment type="catalytic activity">
    <reaction evidence="12">
        <text>GTP + H2O = GDP + phosphate + H(+)</text>
        <dbReference type="Rhea" id="RHEA:19669"/>
        <dbReference type="ChEBI" id="CHEBI:15377"/>
        <dbReference type="ChEBI" id="CHEBI:15378"/>
        <dbReference type="ChEBI" id="CHEBI:37565"/>
        <dbReference type="ChEBI" id="CHEBI:43474"/>
        <dbReference type="ChEBI" id="CHEBI:58189"/>
        <dbReference type="EC" id="3.6.5.2"/>
    </reaction>
</comment>
<dbReference type="Gene3D" id="3.40.50.300">
    <property type="entry name" value="P-loop containing nucleotide triphosphate hydrolases"/>
    <property type="match status" value="1"/>
</dbReference>
<keyword evidence="7" id="KW-0378">Hydrolase</keyword>
<evidence type="ECO:0000313" key="15">
    <source>
        <dbReference type="EMBL" id="KAJ9161612.1"/>
    </source>
</evidence>
<dbReference type="EC" id="3.6.5.2" evidence="3"/>
<sequence>MPSRYPPSREFHIVVLGAGGVGKSCLTAQFVHNEWIESYDPTIEDSYRTQVSVDGRQVVLEILDTAGTEQFVAMRDLYMKSGQGFLLVFSITSTSSLQEIQNLREEIIRIKDDETIPIVIVGNKSDLEEQRQVERAKAYSLSQRWQAPYYESSARTRMNVDEVFVDLCRQMLRRDDVYDRSQEHDDYYAKLEDAHASGKKRRRRKRDHHHRCVIL</sequence>
<keyword evidence="11" id="KW-0636">Prenylation</keyword>
<evidence type="ECO:0000256" key="5">
    <source>
        <dbReference type="ARBA" id="ARBA00022481"/>
    </source>
</evidence>
<name>A0AA38VSH7_9PEZI</name>
<evidence type="ECO:0000256" key="10">
    <source>
        <dbReference type="ARBA" id="ARBA00023288"/>
    </source>
</evidence>
<evidence type="ECO:0000256" key="7">
    <source>
        <dbReference type="ARBA" id="ARBA00022801"/>
    </source>
</evidence>
<dbReference type="GO" id="GO:0003925">
    <property type="term" value="F:G protein activity"/>
    <property type="evidence" value="ECO:0007669"/>
    <property type="project" value="UniProtKB-EC"/>
</dbReference>
<comment type="caution">
    <text evidence="15">The sequence shown here is derived from an EMBL/GenBank/DDBJ whole genome shotgun (WGS) entry which is preliminary data.</text>
</comment>